<sequence length="415" mass="46355">MVALPGLKFIFLAVRQITRPAVRAIVSRANTKRGLTHSVCIGLGRVSLGMQGTIAEWSRQEQQKREQRLQKEEEARKKRVEEEAVKEQLADEKKAEEKKKQEEGATTPEAAAAPSAASETPILSSSSRRINIKEFLKDVNPSTKEKKTEEEKPAATAEGEEKKEEEKIHTVNIDSVIAPRSRSLLLEMTYGPLPKDSTDTYDKTVFLDPKRSVGEATRVFIRHPYRSSYDVFRHNFLSPFPEKRLVDAGAELLIELLAYLVMATILYIELKQQWKTTAAKEAYVNSRLEAVEAKVNELARLSQELVEKSNLQVSELPPVPKLQLQGRLHSLRQLAEVTVGVVQSAVSGVMDVTVSPEGKDKPVVRLTSGPSYSGGSLLPTQTPSGQPKVSKHDETAQMKSELDRLLREENIQKKK</sequence>
<keyword evidence="5" id="KW-1185">Reference proteome</keyword>
<dbReference type="VEuPathDB" id="TriTrypDB:ADEAN_001038600"/>
<feature type="compositionally biased region" description="Basic and acidic residues" evidence="3">
    <location>
        <begin position="131"/>
        <end position="167"/>
    </location>
</feature>
<feature type="compositionally biased region" description="Low complexity" evidence="3">
    <location>
        <begin position="105"/>
        <end position="121"/>
    </location>
</feature>
<dbReference type="AlphaFoldDB" id="A0A7G2CX22"/>
<proteinExistence type="inferred from homology"/>
<reference evidence="4 5" key="1">
    <citation type="submission" date="2020-08" db="EMBL/GenBank/DDBJ databases">
        <authorList>
            <person name="Newling K."/>
            <person name="Davey J."/>
            <person name="Forrester S."/>
        </authorList>
    </citation>
    <scope>NUCLEOTIDE SEQUENCE [LARGE SCALE GENOMIC DNA]</scope>
    <source>
        <strain evidence="5">Crithidia deanei Carvalho (ATCC PRA-265)</strain>
    </source>
</reference>
<feature type="compositionally biased region" description="Low complexity" evidence="3">
    <location>
        <begin position="366"/>
        <end position="380"/>
    </location>
</feature>
<evidence type="ECO:0000313" key="4">
    <source>
        <dbReference type="EMBL" id="CAD2222832.1"/>
    </source>
</evidence>
<dbReference type="PANTHER" id="PTHR12499:SF0">
    <property type="entry name" value="OPTIC ATROPHY 3 PROTEIN"/>
    <property type="match status" value="1"/>
</dbReference>
<evidence type="ECO:0000313" key="5">
    <source>
        <dbReference type="Proteomes" id="UP000515908"/>
    </source>
</evidence>
<feature type="region of interest" description="Disordered" evidence="3">
    <location>
        <begin position="66"/>
        <end position="167"/>
    </location>
</feature>
<dbReference type="InterPro" id="IPR010754">
    <property type="entry name" value="OPA3-like"/>
</dbReference>
<dbReference type="Proteomes" id="UP000515908">
    <property type="component" value="Chromosome 28"/>
</dbReference>
<organism evidence="4 5">
    <name type="scientific">Angomonas deanei</name>
    <dbReference type="NCBI Taxonomy" id="59799"/>
    <lineage>
        <taxon>Eukaryota</taxon>
        <taxon>Discoba</taxon>
        <taxon>Euglenozoa</taxon>
        <taxon>Kinetoplastea</taxon>
        <taxon>Metakinetoplastina</taxon>
        <taxon>Trypanosomatida</taxon>
        <taxon>Trypanosomatidae</taxon>
        <taxon>Strigomonadinae</taxon>
        <taxon>Angomonas</taxon>
    </lineage>
</organism>
<feature type="compositionally biased region" description="Basic and acidic residues" evidence="3">
    <location>
        <begin position="390"/>
        <end position="415"/>
    </location>
</feature>
<dbReference type="GO" id="GO:0005739">
    <property type="term" value="C:mitochondrion"/>
    <property type="evidence" value="ECO:0007669"/>
    <property type="project" value="TreeGrafter"/>
</dbReference>
<comment type="similarity">
    <text evidence="1">Belongs to the OPA3 family.</text>
</comment>
<name>A0A7G2CX22_9TRYP</name>
<dbReference type="GO" id="GO:0019216">
    <property type="term" value="P:regulation of lipid metabolic process"/>
    <property type="evidence" value="ECO:0007669"/>
    <property type="project" value="TreeGrafter"/>
</dbReference>
<evidence type="ECO:0000256" key="2">
    <source>
        <dbReference type="ARBA" id="ARBA00023054"/>
    </source>
</evidence>
<gene>
    <name evidence="4" type="ORF">ADEAN_001038600</name>
</gene>
<dbReference type="Pfam" id="PF07047">
    <property type="entry name" value="OPA3"/>
    <property type="match status" value="1"/>
</dbReference>
<evidence type="ECO:0000256" key="1">
    <source>
        <dbReference type="ARBA" id="ARBA00007584"/>
    </source>
</evidence>
<feature type="compositionally biased region" description="Basic and acidic residues" evidence="3">
    <location>
        <begin position="66"/>
        <end position="103"/>
    </location>
</feature>
<protein>
    <submittedName>
        <fullName evidence="4">Optic atrophy 3 protein (OPA3), putative</fullName>
    </submittedName>
</protein>
<dbReference type="PANTHER" id="PTHR12499">
    <property type="entry name" value="OPTIC ATROPHY 3 PROTEIN OPA3"/>
    <property type="match status" value="1"/>
</dbReference>
<evidence type="ECO:0000256" key="3">
    <source>
        <dbReference type="SAM" id="MobiDB-lite"/>
    </source>
</evidence>
<dbReference type="EMBL" id="LR877172">
    <property type="protein sequence ID" value="CAD2222832.1"/>
    <property type="molecule type" value="Genomic_DNA"/>
</dbReference>
<accession>A0A7G2CX22</accession>
<keyword evidence="2" id="KW-0175">Coiled coil</keyword>
<feature type="region of interest" description="Disordered" evidence="3">
    <location>
        <begin position="357"/>
        <end position="415"/>
    </location>
</feature>